<feature type="domain" description="Sodium/calcium exchanger membrane region" evidence="10">
    <location>
        <begin position="199"/>
        <end position="360"/>
    </location>
</feature>
<organism evidence="11 12">
    <name type="scientific">Tegillarca granosa</name>
    <name type="common">Malaysian cockle</name>
    <name type="synonym">Anadara granosa</name>
    <dbReference type="NCBI Taxonomy" id="220873"/>
    <lineage>
        <taxon>Eukaryota</taxon>
        <taxon>Metazoa</taxon>
        <taxon>Spiralia</taxon>
        <taxon>Lophotrochozoa</taxon>
        <taxon>Mollusca</taxon>
        <taxon>Bivalvia</taxon>
        <taxon>Autobranchia</taxon>
        <taxon>Pteriomorphia</taxon>
        <taxon>Arcoida</taxon>
        <taxon>Arcoidea</taxon>
        <taxon>Arcidae</taxon>
        <taxon>Tegillarca</taxon>
    </lineage>
</organism>
<keyword evidence="3" id="KW-0050">Antiport</keyword>
<keyword evidence="8 9" id="KW-0472">Membrane</keyword>
<keyword evidence="4" id="KW-0106">Calcium</keyword>
<reference evidence="11 12" key="1">
    <citation type="submission" date="2022-12" db="EMBL/GenBank/DDBJ databases">
        <title>Chromosome-level genome of Tegillarca granosa.</title>
        <authorList>
            <person name="Kim J."/>
        </authorList>
    </citation>
    <scope>NUCLEOTIDE SEQUENCE [LARGE SCALE GENOMIC DNA]</scope>
    <source>
        <strain evidence="11">Teg-2019</strain>
        <tissue evidence="11">Adductor muscle</tissue>
    </source>
</reference>
<comment type="caution">
    <text evidence="11">The sequence shown here is derived from an EMBL/GenBank/DDBJ whole genome shotgun (WGS) entry which is preliminary data.</text>
</comment>
<dbReference type="InterPro" id="IPR004837">
    <property type="entry name" value="NaCa_Exmemb"/>
</dbReference>
<feature type="transmembrane region" description="Helical" evidence="9">
    <location>
        <begin position="197"/>
        <end position="221"/>
    </location>
</feature>
<dbReference type="InterPro" id="IPR044880">
    <property type="entry name" value="NCX_ion-bd_dom_sf"/>
</dbReference>
<evidence type="ECO:0000256" key="8">
    <source>
        <dbReference type="ARBA" id="ARBA00023136"/>
    </source>
</evidence>
<dbReference type="Pfam" id="PF01699">
    <property type="entry name" value="Na_Ca_ex"/>
    <property type="match status" value="1"/>
</dbReference>
<keyword evidence="2" id="KW-0813">Transport</keyword>
<protein>
    <recommendedName>
        <fullName evidence="10">Sodium/calcium exchanger membrane region domain-containing protein</fullName>
    </recommendedName>
</protein>
<feature type="transmembrane region" description="Helical" evidence="9">
    <location>
        <begin position="306"/>
        <end position="326"/>
    </location>
</feature>
<evidence type="ECO:0000256" key="7">
    <source>
        <dbReference type="ARBA" id="ARBA00023065"/>
    </source>
</evidence>
<evidence type="ECO:0000313" key="11">
    <source>
        <dbReference type="EMBL" id="KAJ8309548.1"/>
    </source>
</evidence>
<evidence type="ECO:0000256" key="3">
    <source>
        <dbReference type="ARBA" id="ARBA00022449"/>
    </source>
</evidence>
<keyword evidence="12" id="KW-1185">Reference proteome</keyword>
<accession>A0ABQ9EWK1</accession>
<evidence type="ECO:0000256" key="9">
    <source>
        <dbReference type="SAM" id="Phobius"/>
    </source>
</evidence>
<feature type="transmembrane region" description="Helical" evidence="9">
    <location>
        <begin position="274"/>
        <end position="294"/>
    </location>
</feature>
<dbReference type="PANTHER" id="PTHR11878:SF65">
    <property type="entry name" value="NA_CA-EXCHANGE PROTEIN, ISOFORM G"/>
    <property type="match status" value="1"/>
</dbReference>
<evidence type="ECO:0000256" key="4">
    <source>
        <dbReference type="ARBA" id="ARBA00022568"/>
    </source>
</evidence>
<dbReference type="InterPro" id="IPR004836">
    <property type="entry name" value="Na_Ca_Ex"/>
</dbReference>
<dbReference type="Proteomes" id="UP001217089">
    <property type="component" value="Unassembled WGS sequence"/>
</dbReference>
<evidence type="ECO:0000259" key="10">
    <source>
        <dbReference type="Pfam" id="PF01699"/>
    </source>
</evidence>
<evidence type="ECO:0000256" key="2">
    <source>
        <dbReference type="ARBA" id="ARBA00022448"/>
    </source>
</evidence>
<dbReference type="Gene3D" id="2.60.40.2030">
    <property type="match status" value="1"/>
</dbReference>
<keyword evidence="5 9" id="KW-0812">Transmembrane</keyword>
<keyword evidence="7" id="KW-0406">Ion transport</keyword>
<name>A0ABQ9EWK1_TEGGR</name>
<gene>
    <name evidence="11" type="ORF">KUTeg_014422</name>
</gene>
<dbReference type="EMBL" id="JARBDR010000657">
    <property type="protein sequence ID" value="KAJ8309548.1"/>
    <property type="molecule type" value="Genomic_DNA"/>
</dbReference>
<comment type="subcellular location">
    <subcellularLocation>
        <location evidence="1">Endomembrane system</location>
        <topology evidence="1">Multi-pass membrane protein</topology>
    </subcellularLocation>
</comment>
<evidence type="ECO:0000256" key="6">
    <source>
        <dbReference type="ARBA" id="ARBA00022989"/>
    </source>
</evidence>
<keyword evidence="4" id="KW-0109">Calcium transport</keyword>
<evidence type="ECO:0000313" key="12">
    <source>
        <dbReference type="Proteomes" id="UP001217089"/>
    </source>
</evidence>
<proteinExistence type="predicted"/>
<dbReference type="PRINTS" id="PR01259">
    <property type="entry name" value="NACAEXCHNGR"/>
</dbReference>
<feature type="transmembrane region" description="Helical" evidence="9">
    <location>
        <begin position="346"/>
        <end position="367"/>
    </location>
</feature>
<dbReference type="InterPro" id="IPR051171">
    <property type="entry name" value="CaCA"/>
</dbReference>
<dbReference type="InterPro" id="IPR038081">
    <property type="entry name" value="CalX-like_sf"/>
</dbReference>
<dbReference type="PANTHER" id="PTHR11878">
    <property type="entry name" value="SODIUM/CALCIUM EXCHANGER"/>
    <property type="match status" value="1"/>
</dbReference>
<evidence type="ECO:0000256" key="1">
    <source>
        <dbReference type="ARBA" id="ARBA00004127"/>
    </source>
</evidence>
<dbReference type="Gene3D" id="1.20.1420.30">
    <property type="entry name" value="NCX, central ion-binding region"/>
    <property type="match status" value="1"/>
</dbReference>
<evidence type="ECO:0000256" key="5">
    <source>
        <dbReference type="ARBA" id="ARBA00022692"/>
    </source>
</evidence>
<sequence>MVLMFNGHYPILLHCNRKLIPIRIFDDEEYEKNEVFFLQLDEPCLVRKGSESVSSEGDEAGESVLVGVGADKYLIFDNYPVMLSSFYKFYQLRKLTVLFVFIPGKQTQQAPETEELLELGKPRLGDVTKITVHIKESYEFKSVVDKLLKKANVSLVVGEDEEEETEDKLPSCMDYVMHFLTLFWKVLFAALPPTDYFSGWACFTSSIVMIGVLTAFIGDLASHFGCTIGLKDAVTAITFVALGTSVPDTFASKTAAVGDRYADSSIGNVTGSNAVNVFLGIGLAWTIASVYHAIKGSQFEVPPGTLAMSVTVYCIEAVICVVVLVLRRKIGGELGGPMKYRIPTTILFVTLWILYIIISSMVSYCYIPGF</sequence>
<keyword evidence="6 9" id="KW-1133">Transmembrane helix</keyword>